<organism evidence="6 7">
    <name type="scientific">Leucocoprinus birnbaumii</name>
    <dbReference type="NCBI Taxonomy" id="56174"/>
    <lineage>
        <taxon>Eukaryota</taxon>
        <taxon>Fungi</taxon>
        <taxon>Dikarya</taxon>
        <taxon>Basidiomycota</taxon>
        <taxon>Agaricomycotina</taxon>
        <taxon>Agaricomycetes</taxon>
        <taxon>Agaricomycetidae</taxon>
        <taxon>Agaricales</taxon>
        <taxon>Agaricineae</taxon>
        <taxon>Agaricaceae</taxon>
        <taxon>Leucocoprinus</taxon>
    </lineage>
</organism>
<keyword evidence="7" id="KW-1185">Reference proteome</keyword>
<keyword evidence="2" id="KW-0285">Flavoprotein</keyword>
<evidence type="ECO:0000313" key="6">
    <source>
        <dbReference type="EMBL" id="KAJ3552034.1"/>
    </source>
</evidence>
<dbReference type="Proteomes" id="UP001213000">
    <property type="component" value="Unassembled WGS sequence"/>
</dbReference>
<dbReference type="InterPro" id="IPR020946">
    <property type="entry name" value="Flavin_mOase-like"/>
</dbReference>
<gene>
    <name evidence="6" type="ORF">NP233_g12965</name>
</gene>
<proteinExistence type="inferred from homology"/>
<evidence type="ECO:0000256" key="1">
    <source>
        <dbReference type="ARBA" id="ARBA00009183"/>
    </source>
</evidence>
<feature type="chain" id="PRO_5042272301" description="FAD/NAD(P)-binding domain-containing protein" evidence="5">
    <location>
        <begin position="20"/>
        <end position="556"/>
    </location>
</feature>
<accession>A0AAD5VFI1</accession>
<dbReference type="SUPFAM" id="SSF51905">
    <property type="entry name" value="FAD/NAD(P)-binding domain"/>
    <property type="match status" value="1"/>
</dbReference>
<dbReference type="Pfam" id="PF13450">
    <property type="entry name" value="NAD_binding_8"/>
    <property type="match status" value="1"/>
</dbReference>
<comment type="caution">
    <text evidence="6">The sequence shown here is derived from an EMBL/GenBank/DDBJ whole genome shotgun (WGS) entry which is preliminary data.</text>
</comment>
<sequence length="556" mass="61805">MRFCSGCLFLGVSIPAVLCSQSIFTHPRADDALSSSDAYELEWPVKRVAVIGAGVGGLTAYRELKKDGFDVHIFERDYLPGGNWLYTDEVPFDAPIPNAPIANADFEPSLPPQGVTKFPYIEEHDNRTLCSLQRRAHRAPKPIWNGLVTNTPAPVSQIRGFPWPDGTPWAIPQAQVNRYLRAFASWNGVNANDNSPDISYNTRVELIEKRHDPTSAKQIGWTLITKQLEEIEGGLNRATWDKKDFDAVVIASGRFNAPNIPTIQGLEIWGQKFPGKILHSRQYRRPEDYANKTIVIVGAAPGGSTERPTTVDWARLVPLNASIVAEIKRFHPPGETVEASGIELVDGTILRGVDSVIFSSGYIYTYPFLPEYHRPDLGRAGEAPKGALQPIVTDGSHLRSLHLDTFYIDNPTLGFVNCNQGLSPFSYPEFQSFALSMVWAGKANLPSKEAMWALYRRKVEEVGYGKKFTFLGGRATEMIRFFRGWLNAAADKNGGRQIDGLLSVSSQVMSLWTRAVYGDPWLVRNVTIPGATSTLVDLLMNSNDQDLPHVLFNDDW</sequence>
<reference evidence="6" key="1">
    <citation type="submission" date="2022-07" db="EMBL/GenBank/DDBJ databases">
        <title>Genome Sequence of Leucocoprinus birnbaumii.</title>
        <authorList>
            <person name="Buettner E."/>
        </authorList>
    </citation>
    <scope>NUCLEOTIDE SEQUENCE</scope>
    <source>
        <strain evidence="6">VT141</strain>
    </source>
</reference>
<dbReference type="Pfam" id="PF00743">
    <property type="entry name" value="FMO-like"/>
    <property type="match status" value="1"/>
</dbReference>
<name>A0AAD5VFI1_9AGAR</name>
<evidence type="ECO:0000256" key="5">
    <source>
        <dbReference type="SAM" id="SignalP"/>
    </source>
</evidence>
<dbReference type="GO" id="GO:0050661">
    <property type="term" value="F:NADP binding"/>
    <property type="evidence" value="ECO:0007669"/>
    <property type="project" value="InterPro"/>
</dbReference>
<comment type="similarity">
    <text evidence="1">Belongs to the FMO family.</text>
</comment>
<dbReference type="EMBL" id="JANIEX010002113">
    <property type="protein sequence ID" value="KAJ3552034.1"/>
    <property type="molecule type" value="Genomic_DNA"/>
</dbReference>
<dbReference type="InterPro" id="IPR050346">
    <property type="entry name" value="FMO-like"/>
</dbReference>
<evidence type="ECO:0008006" key="8">
    <source>
        <dbReference type="Google" id="ProtNLM"/>
    </source>
</evidence>
<dbReference type="Gene3D" id="3.50.50.60">
    <property type="entry name" value="FAD/NAD(P)-binding domain"/>
    <property type="match status" value="2"/>
</dbReference>
<dbReference type="PANTHER" id="PTHR23023">
    <property type="entry name" value="DIMETHYLANILINE MONOOXYGENASE"/>
    <property type="match status" value="1"/>
</dbReference>
<dbReference type="AlphaFoldDB" id="A0AAD5VFI1"/>
<dbReference type="GO" id="GO:0050660">
    <property type="term" value="F:flavin adenine dinucleotide binding"/>
    <property type="evidence" value="ECO:0007669"/>
    <property type="project" value="InterPro"/>
</dbReference>
<evidence type="ECO:0000313" key="7">
    <source>
        <dbReference type="Proteomes" id="UP001213000"/>
    </source>
</evidence>
<evidence type="ECO:0000256" key="3">
    <source>
        <dbReference type="ARBA" id="ARBA00022827"/>
    </source>
</evidence>
<keyword evidence="4" id="KW-0560">Oxidoreductase</keyword>
<evidence type="ECO:0000256" key="4">
    <source>
        <dbReference type="ARBA" id="ARBA00023002"/>
    </source>
</evidence>
<dbReference type="GO" id="GO:0004499">
    <property type="term" value="F:N,N-dimethylaniline monooxygenase activity"/>
    <property type="evidence" value="ECO:0007669"/>
    <property type="project" value="InterPro"/>
</dbReference>
<evidence type="ECO:0000256" key="2">
    <source>
        <dbReference type="ARBA" id="ARBA00022630"/>
    </source>
</evidence>
<protein>
    <recommendedName>
        <fullName evidence="8">FAD/NAD(P)-binding domain-containing protein</fullName>
    </recommendedName>
</protein>
<keyword evidence="3" id="KW-0274">FAD</keyword>
<dbReference type="InterPro" id="IPR036188">
    <property type="entry name" value="FAD/NAD-bd_sf"/>
</dbReference>
<keyword evidence="5" id="KW-0732">Signal</keyword>
<feature type="signal peptide" evidence="5">
    <location>
        <begin position="1"/>
        <end position="19"/>
    </location>
</feature>